<reference evidence="2" key="1">
    <citation type="submission" date="2021-01" db="EMBL/GenBank/DDBJ databases">
        <title>Whole genome shotgun sequence of Virgisporangium ochraceum NBRC 16418.</title>
        <authorList>
            <person name="Komaki H."/>
            <person name="Tamura T."/>
        </authorList>
    </citation>
    <scope>NUCLEOTIDE SEQUENCE</scope>
    <source>
        <strain evidence="2">NBRC 16418</strain>
    </source>
</reference>
<dbReference type="RefSeq" id="WP_203933730.1">
    <property type="nucleotide sequence ID" value="NZ_BOPH01000126.1"/>
</dbReference>
<evidence type="ECO:0000313" key="3">
    <source>
        <dbReference type="Proteomes" id="UP000635606"/>
    </source>
</evidence>
<dbReference type="Pfam" id="PF06182">
    <property type="entry name" value="ABC2_membrane_6"/>
    <property type="match status" value="1"/>
</dbReference>
<comment type="caution">
    <text evidence="2">The sequence shown here is derived from an EMBL/GenBank/DDBJ whole genome shotgun (WGS) entry which is preliminary data.</text>
</comment>
<gene>
    <name evidence="2" type="ORF">Voc01_088320</name>
</gene>
<dbReference type="PANTHER" id="PTHR36833:SF1">
    <property type="entry name" value="INTEGRAL MEMBRANE TRANSPORT PROTEIN"/>
    <property type="match status" value="1"/>
</dbReference>
<keyword evidence="3" id="KW-1185">Reference proteome</keyword>
<dbReference type="AlphaFoldDB" id="A0A8J4EFQ0"/>
<feature type="transmembrane region" description="Helical" evidence="1">
    <location>
        <begin position="144"/>
        <end position="171"/>
    </location>
</feature>
<feature type="transmembrane region" description="Helical" evidence="1">
    <location>
        <begin position="199"/>
        <end position="221"/>
    </location>
</feature>
<feature type="transmembrane region" description="Helical" evidence="1">
    <location>
        <begin position="107"/>
        <end position="132"/>
    </location>
</feature>
<dbReference type="Proteomes" id="UP000635606">
    <property type="component" value="Unassembled WGS sequence"/>
</dbReference>
<organism evidence="2 3">
    <name type="scientific">Virgisporangium ochraceum</name>
    <dbReference type="NCBI Taxonomy" id="65505"/>
    <lineage>
        <taxon>Bacteria</taxon>
        <taxon>Bacillati</taxon>
        <taxon>Actinomycetota</taxon>
        <taxon>Actinomycetes</taxon>
        <taxon>Micromonosporales</taxon>
        <taxon>Micromonosporaceae</taxon>
        <taxon>Virgisporangium</taxon>
    </lineage>
</organism>
<name>A0A8J4EFQ0_9ACTN</name>
<keyword evidence="1" id="KW-0812">Transmembrane</keyword>
<feature type="transmembrane region" description="Helical" evidence="1">
    <location>
        <begin position="227"/>
        <end position="247"/>
    </location>
</feature>
<protein>
    <submittedName>
        <fullName evidence="2">ABC transporter permease</fullName>
    </submittedName>
</protein>
<dbReference type="InterPro" id="IPR010390">
    <property type="entry name" value="ABC-2_transporter-like"/>
</dbReference>
<evidence type="ECO:0000313" key="2">
    <source>
        <dbReference type="EMBL" id="GIJ73915.1"/>
    </source>
</evidence>
<dbReference type="EMBL" id="BOPH01000126">
    <property type="protein sequence ID" value="GIJ73915.1"/>
    <property type="molecule type" value="Genomic_DNA"/>
</dbReference>
<proteinExistence type="predicted"/>
<keyword evidence="1" id="KW-0472">Membrane</keyword>
<dbReference type="PANTHER" id="PTHR36833">
    <property type="entry name" value="SLR0610 PROTEIN-RELATED"/>
    <property type="match status" value="1"/>
</dbReference>
<feature type="transmembrane region" description="Helical" evidence="1">
    <location>
        <begin position="26"/>
        <end position="48"/>
    </location>
</feature>
<evidence type="ECO:0000256" key="1">
    <source>
        <dbReference type="SAM" id="Phobius"/>
    </source>
</evidence>
<accession>A0A8J4EFQ0</accession>
<sequence>MKLLRLFAAGFSMSLRRTMTFRTNLFFDVALAAAGLATALGTVLLVFTRTDRLAGWTRTEVIVLVGTFQILTGIKATFIDPNLAWFPVRGIREGTLDTYLMQPAPSLFLASLSTAAPLALVETALGAGVVAVGVSGDPPGPVGVLAWLLLLAVGAVVTWALGVLLACLAFWAPRLELEVFYGAAWQLGRYPTDVYRRPLRLVLTYVLPLTLIATLPASVLLRDPDPAVIAGAVAAAAFAWALATGLWRWGLRRYTGATS</sequence>
<keyword evidence="1" id="KW-1133">Transmembrane helix</keyword>